<evidence type="ECO:0008006" key="4">
    <source>
        <dbReference type="Google" id="ProtNLM"/>
    </source>
</evidence>
<accession>A0A2J7QRU9</accession>
<feature type="region of interest" description="Disordered" evidence="1">
    <location>
        <begin position="787"/>
        <end position="833"/>
    </location>
</feature>
<proteinExistence type="predicted"/>
<feature type="region of interest" description="Disordered" evidence="1">
    <location>
        <begin position="281"/>
        <end position="356"/>
    </location>
</feature>
<feature type="region of interest" description="Disordered" evidence="1">
    <location>
        <begin position="691"/>
        <end position="730"/>
    </location>
</feature>
<dbReference type="EMBL" id="NEVH01011884">
    <property type="protein sequence ID" value="PNF31309.1"/>
    <property type="molecule type" value="Genomic_DNA"/>
</dbReference>
<feature type="compositionally biased region" description="Low complexity" evidence="1">
    <location>
        <begin position="81"/>
        <end position="92"/>
    </location>
</feature>
<feature type="compositionally biased region" description="Polar residues" evidence="1">
    <location>
        <begin position="1"/>
        <end position="14"/>
    </location>
</feature>
<feature type="region of interest" description="Disordered" evidence="1">
    <location>
        <begin position="63"/>
        <end position="92"/>
    </location>
</feature>
<feature type="compositionally biased region" description="Low complexity" evidence="1">
    <location>
        <begin position="2029"/>
        <end position="2047"/>
    </location>
</feature>
<organism evidence="2 3">
    <name type="scientific">Cryptotermes secundus</name>
    <dbReference type="NCBI Taxonomy" id="105785"/>
    <lineage>
        <taxon>Eukaryota</taxon>
        <taxon>Metazoa</taxon>
        <taxon>Ecdysozoa</taxon>
        <taxon>Arthropoda</taxon>
        <taxon>Hexapoda</taxon>
        <taxon>Insecta</taxon>
        <taxon>Pterygota</taxon>
        <taxon>Neoptera</taxon>
        <taxon>Polyneoptera</taxon>
        <taxon>Dictyoptera</taxon>
        <taxon>Blattodea</taxon>
        <taxon>Blattoidea</taxon>
        <taxon>Termitoidae</taxon>
        <taxon>Kalotermitidae</taxon>
        <taxon>Cryptotermitinae</taxon>
        <taxon>Cryptotermes</taxon>
    </lineage>
</organism>
<feature type="region of interest" description="Disordered" evidence="1">
    <location>
        <begin position="579"/>
        <end position="644"/>
    </location>
</feature>
<feature type="region of interest" description="Disordered" evidence="1">
    <location>
        <begin position="1"/>
        <end position="40"/>
    </location>
</feature>
<feature type="region of interest" description="Disordered" evidence="1">
    <location>
        <begin position="996"/>
        <end position="1027"/>
    </location>
</feature>
<dbReference type="Proteomes" id="UP000235965">
    <property type="component" value="Unassembled WGS sequence"/>
</dbReference>
<feature type="region of interest" description="Disordered" evidence="1">
    <location>
        <begin position="1249"/>
        <end position="1271"/>
    </location>
</feature>
<keyword evidence="3" id="KW-1185">Reference proteome</keyword>
<feature type="compositionally biased region" description="Pro residues" evidence="1">
    <location>
        <begin position="296"/>
        <end position="309"/>
    </location>
</feature>
<feature type="compositionally biased region" description="Pro residues" evidence="1">
    <location>
        <begin position="794"/>
        <end position="812"/>
    </location>
</feature>
<feature type="compositionally biased region" description="Low complexity" evidence="1">
    <location>
        <begin position="704"/>
        <end position="727"/>
    </location>
</feature>
<protein>
    <recommendedName>
        <fullName evidence="4">GLTSCR protein conserved domain-containing protein</fullName>
    </recommendedName>
</protein>
<feature type="non-terminal residue" evidence="2">
    <location>
        <position position="1"/>
    </location>
</feature>
<feature type="region of interest" description="Disordered" evidence="1">
    <location>
        <begin position="1504"/>
        <end position="1530"/>
    </location>
</feature>
<evidence type="ECO:0000256" key="1">
    <source>
        <dbReference type="SAM" id="MobiDB-lite"/>
    </source>
</evidence>
<feature type="region of interest" description="Disordered" evidence="1">
    <location>
        <begin position="2029"/>
        <end position="2052"/>
    </location>
</feature>
<feature type="compositionally biased region" description="Polar residues" evidence="1">
    <location>
        <begin position="997"/>
        <end position="1010"/>
    </location>
</feature>
<feature type="region of interest" description="Disordered" evidence="1">
    <location>
        <begin position="944"/>
        <end position="966"/>
    </location>
</feature>
<feature type="compositionally biased region" description="Low complexity" evidence="1">
    <location>
        <begin position="414"/>
        <end position="426"/>
    </location>
</feature>
<feature type="compositionally biased region" description="Low complexity" evidence="1">
    <location>
        <begin position="813"/>
        <end position="833"/>
    </location>
</feature>
<feature type="compositionally biased region" description="Low complexity" evidence="1">
    <location>
        <begin position="1011"/>
        <end position="1027"/>
    </location>
</feature>
<feature type="compositionally biased region" description="Low complexity" evidence="1">
    <location>
        <begin position="1507"/>
        <end position="1517"/>
    </location>
</feature>
<feature type="region of interest" description="Disordered" evidence="1">
    <location>
        <begin position="401"/>
        <end position="449"/>
    </location>
</feature>
<feature type="compositionally biased region" description="Pro residues" evidence="1">
    <location>
        <begin position="597"/>
        <end position="613"/>
    </location>
</feature>
<feature type="compositionally biased region" description="Polar residues" evidence="1">
    <location>
        <begin position="427"/>
        <end position="449"/>
    </location>
</feature>
<sequence>SRTTLESLVDSLQQGLLDPSTTTSGGGTSARHVPTGAPHTAHAGSVVLTQHQLQQLQQFQAGNATGRPHGQSVAFTLPPHSNTSPVVSSSSSSSSAATVVCSSSCIPVSTHHFVLTPLHHTGGGSTTHPHPSSHPITLINSSGQQPGGTLVSTSVSQPSTSFIYTPATSASPSFSTSGSIPTTGLQLGNPNVTIGHGGTILATPTAGLHLGATVPPAGMPVIGSTVGNTSIQSLTSNSTPGGSLFGASIIPAANASANSGVLVGPSGTTVFTPALATNAISSPGSPFSVPTRSPAPHAPPTPSPSPLPLRSPASVPSHHPPSPAPSPYHTQLQSPQQQQQQQQGSVANPPYILSTSASQTTPANLLKEPYGSLQPHVVSSSQTPTSFVLSTANATFKDVYNMQQPSSQPPPQPSVVVLPQQRSSLSGSTTNTSPSPAQSPYSNLQSPVSQQNATMLNQHLVQHIGTNSVAPTRSPAPGGAQPAGTITPGGALTPAPSPSPQTRTAASPVIRSTTPQPTVIHQTLPAGLALSGTGQFPVIPPGSTTMLQGNHQLVQIIHHQTAAPPTTTFPSHTQIITTAGPGGTVPIHQSGTTVGGPPKPKQPPQILPKPPSGQPSSGSHAKLAANSRSTSTQHQGLHTQHHTTAPAAQVVIGQANHSTVIPTAQAGTLLLNPVIPGLGAGGPVLVQPNPSGGVQLILRSPTPGTQATSPAQSSQQNQQQQGKSPTSHQQSMFISGAATAQLIQSTGRQQMQQVLRLFTSQGPMQLQQIQTPSGPTFIAVPSSQTLSFQQLGPQGPPPPAVPSQQPQIPPQPSSGTRSSAPQQPSSGSQQPATPIIPTVQLHQGNMRPSPNVGVPTSRTGCTPQQSVSAVIGGHTIALNANSSTTSSIIHQNHPQVQPPVSGVVPQSQQDVTPSQQNVTFPIMRHNTPVLQTQQHQCTGTNTETSILALSQKRKTKKKKKKKKDEEPKLDLANIMKLSGIGDDEDLALYDAEEPTIAPTSQSPAPSEINTQQSPVSQTQAAQQQSQLIAQLRSPPQIPLQNATGGTASLRLALEDGHVVLHHTPSDSQQSAANILLQNFPSTVGQQQQQHNVSTAQNQLSALLASGSCSNAPSAGGASNHVVLSQLLQTSPSGQSPHLISASTNTSTSRGTNSTSPNPLPSTAANTLQPHSQERFSMLQQQGIKSGFLKDAFSSAEIANSGISQITTSIAGNLDGTLANAVPGTFGIQAKSPAGTVGCANFRDGFIHPGSNKVDSSTSTCPKTSPMSSPGLVLSSHENTTSLLLAKPPHQHTCHQEVTLKPPQDTIQKQSSATTQTELIHPSIHLGPKQHEPVPFISASKTGADAGPTFLGLHPFSNIQGLVSTTGGSLPLVTAPVMTSGSGNFGGEQLLIAHHAGMSVLAAPQLIQCLQQTQNAAAPGIINMPQLHLTQSAINKAIGQGLAFNTPTGTILIGGSPETFSAAVTNQHKPSIVTANNNTATKLLPQQPSVLLQQLNTGTANAVRRCSSDSNNSSISIGSPPPGGGGAASGTTAVIGLINQPMVSQSTSATSASTGTRKNQQSIETQTISLGIPTTNSLQTTFLDNIVHTHPNLVRLVQPTTTSVHTGKKKKQKQPRMSKILPGVTPANIIVNRQCNSTGTTTDLVKSPLQERNFSKPTTVCQGTQHVTRTTGNDASFYVTAPPFTLAQQSVRVSTVSCNTSNTNSVPPLTSICSVMQNTPTNILCQVGSTATSTATTMATLQSVMSKVAANLGVQTVAADVATTSSGHHHLTPSTSKPGMQHHCVASQTVSVQQPQSGMVPHLVPIPAGGNTVSSTAAQATAVGMQSIIQKVQTIQLTPQNQKHLKAVQMQIQSVTSKRVLTSTDQAALHRLYDEQQRILLTGKVVPTIPGQHAVGLPLNPDVIPSTVDGKLKSQAEVELNTANTHLANLLRQQLVVPHQTTQMPVRYQHQVGNQIIPLTPANLQQKPAPSSSVATTTTTASTVTTRASISVQCGTHLSPSDALIQQPVGLAAQSLPKLSVVQPMLQATGTTSVSSSQQSKSTGQPSSCEKGTSPLQVQVGICSRCYILHILISLKLLERI</sequence>
<evidence type="ECO:0000313" key="3">
    <source>
        <dbReference type="Proteomes" id="UP000235965"/>
    </source>
</evidence>
<feature type="compositionally biased region" description="Low complexity" evidence="1">
    <location>
        <begin position="331"/>
        <end position="343"/>
    </location>
</feature>
<name>A0A2J7QRU9_9NEOP</name>
<gene>
    <name evidence="2" type="ORF">B7P43_G11553</name>
</gene>
<feature type="region of interest" description="Disordered" evidence="1">
    <location>
        <begin position="468"/>
        <end position="507"/>
    </location>
</feature>
<dbReference type="OrthoDB" id="2556847at2759"/>
<feature type="region of interest" description="Disordered" evidence="1">
    <location>
        <begin position="842"/>
        <end position="861"/>
    </location>
</feature>
<reference evidence="2 3" key="1">
    <citation type="submission" date="2017-12" db="EMBL/GenBank/DDBJ databases">
        <title>Hemimetabolous genomes reveal molecular basis of termite eusociality.</title>
        <authorList>
            <person name="Harrison M.C."/>
            <person name="Jongepier E."/>
            <person name="Robertson H.M."/>
            <person name="Arning N."/>
            <person name="Bitard-Feildel T."/>
            <person name="Chao H."/>
            <person name="Childers C.P."/>
            <person name="Dinh H."/>
            <person name="Doddapaneni H."/>
            <person name="Dugan S."/>
            <person name="Gowin J."/>
            <person name="Greiner C."/>
            <person name="Han Y."/>
            <person name="Hu H."/>
            <person name="Hughes D.S.T."/>
            <person name="Huylmans A.-K."/>
            <person name="Kemena C."/>
            <person name="Kremer L.P.M."/>
            <person name="Lee S.L."/>
            <person name="Lopez-Ezquerra A."/>
            <person name="Mallet L."/>
            <person name="Monroy-Kuhn J.M."/>
            <person name="Moser A."/>
            <person name="Murali S.C."/>
            <person name="Muzny D.M."/>
            <person name="Otani S."/>
            <person name="Piulachs M.-D."/>
            <person name="Poelchau M."/>
            <person name="Qu J."/>
            <person name="Schaub F."/>
            <person name="Wada-Katsumata A."/>
            <person name="Worley K.C."/>
            <person name="Xie Q."/>
            <person name="Ylla G."/>
            <person name="Poulsen M."/>
            <person name="Gibbs R.A."/>
            <person name="Schal C."/>
            <person name="Richards S."/>
            <person name="Belles X."/>
            <person name="Korb J."/>
            <person name="Bornberg-Bauer E."/>
        </authorList>
    </citation>
    <scope>NUCLEOTIDE SEQUENCE [LARGE SCALE GENOMIC DNA]</scope>
    <source>
        <tissue evidence="2">Whole body</tissue>
    </source>
</reference>
<evidence type="ECO:0000313" key="2">
    <source>
        <dbReference type="EMBL" id="PNF31309.1"/>
    </source>
</evidence>
<feature type="region of interest" description="Disordered" evidence="1">
    <location>
        <begin position="1129"/>
        <end position="1165"/>
    </location>
</feature>
<feature type="compositionally biased region" description="Basic residues" evidence="1">
    <location>
        <begin position="951"/>
        <end position="962"/>
    </location>
</feature>
<comment type="caution">
    <text evidence="2">The sequence shown here is derived from an EMBL/GenBank/DDBJ whole genome shotgun (WGS) entry which is preliminary data.</text>
</comment>
<feature type="compositionally biased region" description="Low complexity" evidence="1">
    <location>
        <begin position="1140"/>
        <end position="1156"/>
    </location>
</feature>
<feature type="compositionally biased region" description="Polar residues" evidence="1">
    <location>
        <begin position="1252"/>
        <end position="1267"/>
    </location>
</feature>
<feature type="compositionally biased region" description="Low complexity" evidence="1">
    <location>
        <begin position="632"/>
        <end position="644"/>
    </location>
</feature>